<dbReference type="EMBL" id="JACRSW010000008">
    <property type="protein sequence ID" value="MBC8556525.1"/>
    <property type="molecule type" value="Genomic_DNA"/>
</dbReference>
<comment type="caution">
    <text evidence="3">The sequence shown here is derived from an EMBL/GenBank/DDBJ whole genome shotgun (WGS) entry which is preliminary data.</text>
</comment>
<evidence type="ECO:0000313" key="3">
    <source>
        <dbReference type="EMBL" id="MBC8556525.1"/>
    </source>
</evidence>
<keyword evidence="4" id="KW-1185">Reference proteome</keyword>
<feature type="signal peptide" evidence="2">
    <location>
        <begin position="1"/>
        <end position="26"/>
    </location>
</feature>
<dbReference type="RefSeq" id="WP_249302738.1">
    <property type="nucleotide sequence ID" value="NZ_JACRSW010000008.1"/>
</dbReference>
<evidence type="ECO:0000313" key="4">
    <source>
        <dbReference type="Proteomes" id="UP000637513"/>
    </source>
</evidence>
<evidence type="ECO:0000256" key="1">
    <source>
        <dbReference type="SAM" id="MobiDB-lite"/>
    </source>
</evidence>
<protein>
    <submittedName>
        <fullName evidence="3">CotH kinase family protein</fullName>
    </submittedName>
</protein>
<dbReference type="InterPro" id="IPR026876">
    <property type="entry name" value="Fn3_assoc_repeat"/>
</dbReference>
<sequence>MRKKLWSICTKAAAITVLTFAITTGAGNTAFAKEEAATVTMSAGSGCYDNAFNLTMTCDTATKIYYTTDGSDPRSSDTRKEYTAALTIKDRSGANGDDNYVTAVDPVEFDSANVIYQNGKAKDKYKAPSKEAVDKATVIKAAGMDAAGNYTSVATNTYFVGQMDTHIKGIKESCQAAGVPMSIMSISMDYDDLFDQEKGIYVKGNIFKEKFSEESGRFYNGQDISDTCRKLDANYNQRGKGWERAAHIDYIESDGTTTECKLQQDCGIRIQGNYSRSDMQKGLRLYAREEYGKKNFKYNFFGNDTLNSKGKPMDKYKKLTLRAGGNAAFAAKYNDAYWQSLIKDLKCDTQSSRVCVVYIDGEYWGLYILQEDYCDNYWEEKYGVNKDNVISYKGDAEKYDIGYDIDDGELPEGQNDVRYFWNDLLKFYDTHANLNKQDDYEAFEKLVDVESVRDYFAVNLWLNNKWDWPGKNWLAWKTTQAEDGNAYADGRWRLCFYDLDFGGASSKDYRTNTVKEDNYKTYGMLDLNTENPVVLMFGYLMTNDTFRNEFNTKLLALSSTNFEKDTMLTRLDQYLNTYKPLYDQFFTRYDGNGSASQAINSEYLSYAMIKEFATNRRNVDNKYIQQQIDFINSNYGKSSGTRDQMAMDDGEQPDQTPTPVPTKTPQASTSPTNVPAGPAQNPSTTTPSDVQPTLNPNSTTQPTVTPNESVKDQTGTDTKNDTSKKADRKAKKTLPLKVTARKGKKTVTIKTVKKAVVKVTATKKVIYKGKKVTKRLTIPAKKNKTGKIVIKLSKPLNKNMKLKVTVSKKNYQTKKQTIKVK</sequence>
<gene>
    <name evidence="3" type="ORF">H8700_02195</name>
</gene>
<evidence type="ECO:0000256" key="2">
    <source>
        <dbReference type="SAM" id="SignalP"/>
    </source>
</evidence>
<organism evidence="3 4">
    <name type="scientific">Jutongia hominis</name>
    <dbReference type="NCBI Taxonomy" id="2763664"/>
    <lineage>
        <taxon>Bacteria</taxon>
        <taxon>Bacillati</taxon>
        <taxon>Bacillota</taxon>
        <taxon>Clostridia</taxon>
        <taxon>Lachnospirales</taxon>
        <taxon>Lachnospiraceae</taxon>
        <taxon>Jutongia</taxon>
    </lineage>
</organism>
<name>A0ABR7MRV3_9FIRM</name>
<proteinExistence type="predicted"/>
<dbReference type="GO" id="GO:0016301">
    <property type="term" value="F:kinase activity"/>
    <property type="evidence" value="ECO:0007669"/>
    <property type="project" value="UniProtKB-KW"/>
</dbReference>
<keyword evidence="3" id="KW-0808">Transferase</keyword>
<feature type="compositionally biased region" description="Polar residues" evidence="1">
    <location>
        <begin position="633"/>
        <end position="642"/>
    </location>
</feature>
<accession>A0ABR7MRV3</accession>
<dbReference type="Pfam" id="PF13287">
    <property type="entry name" value="Fn3_assoc"/>
    <property type="match status" value="1"/>
</dbReference>
<reference evidence="3 4" key="1">
    <citation type="submission" date="2020-08" db="EMBL/GenBank/DDBJ databases">
        <title>Genome public.</title>
        <authorList>
            <person name="Liu C."/>
            <person name="Sun Q."/>
        </authorList>
    </citation>
    <scope>NUCLEOTIDE SEQUENCE [LARGE SCALE GENOMIC DNA]</scope>
    <source>
        <strain evidence="3 4">BX3</strain>
    </source>
</reference>
<dbReference type="Pfam" id="PF08757">
    <property type="entry name" value="CotH"/>
    <property type="match status" value="1"/>
</dbReference>
<keyword evidence="3" id="KW-0418">Kinase</keyword>
<feature type="compositionally biased region" description="Polar residues" evidence="1">
    <location>
        <begin position="680"/>
        <end position="717"/>
    </location>
</feature>
<dbReference type="InterPro" id="IPR014867">
    <property type="entry name" value="Spore_coat_CotH_CotH2/3/7"/>
</dbReference>
<keyword evidence="2" id="KW-0732">Signal</keyword>
<dbReference type="Proteomes" id="UP000637513">
    <property type="component" value="Unassembled WGS sequence"/>
</dbReference>
<feature type="region of interest" description="Disordered" evidence="1">
    <location>
        <begin position="633"/>
        <end position="733"/>
    </location>
</feature>
<feature type="chain" id="PRO_5045679700" evidence="2">
    <location>
        <begin position="27"/>
        <end position="821"/>
    </location>
</feature>